<keyword evidence="4 6" id="KW-1133">Transmembrane helix</keyword>
<sequence>MLKRVFFRFLESFLVKSSNLYLLALKGFALTVCVVLLFSCISFNIGDKPSEYAWPHNNYADGEVLIDYASVHDSHAANWCGTVGAFLAYYLMYYVGPGVFLLLVSLVALLGVSLAGVNLTQPVLRWTGLFLLVVAMSSTWYLLWPFAERWPYGSGVFPMGGGGILGIAAGDFLKGHLAALGTCIVIVSAWIWAQMAEI</sequence>
<comment type="caution">
    <text evidence="8">The sequence shown here is derived from an EMBL/GenBank/DDBJ whole genome shotgun (WGS) entry which is preliminary data.</text>
</comment>
<dbReference type="InterPro" id="IPR025199">
    <property type="entry name" value="FtsK_4TM"/>
</dbReference>
<evidence type="ECO:0000313" key="8">
    <source>
        <dbReference type="EMBL" id="KKK81035.1"/>
    </source>
</evidence>
<proteinExistence type="predicted"/>
<feature type="transmembrane region" description="Helical" evidence="6">
    <location>
        <begin position="99"/>
        <end position="117"/>
    </location>
</feature>
<feature type="transmembrane region" description="Helical" evidence="6">
    <location>
        <begin position="150"/>
        <end position="169"/>
    </location>
</feature>
<organism evidence="8">
    <name type="scientific">marine sediment metagenome</name>
    <dbReference type="NCBI Taxonomy" id="412755"/>
    <lineage>
        <taxon>unclassified sequences</taxon>
        <taxon>metagenomes</taxon>
        <taxon>ecological metagenomes</taxon>
    </lineage>
</organism>
<gene>
    <name evidence="8" type="ORF">LCGC14_2817530</name>
</gene>
<keyword evidence="2" id="KW-1003">Cell membrane</keyword>
<reference evidence="8" key="1">
    <citation type="journal article" date="2015" name="Nature">
        <title>Complex archaea that bridge the gap between prokaryotes and eukaryotes.</title>
        <authorList>
            <person name="Spang A."/>
            <person name="Saw J.H."/>
            <person name="Jorgensen S.L."/>
            <person name="Zaremba-Niedzwiedzka K."/>
            <person name="Martijn J."/>
            <person name="Lind A.E."/>
            <person name="van Eijk R."/>
            <person name="Schleper C."/>
            <person name="Guy L."/>
            <person name="Ettema T.J."/>
        </authorList>
    </citation>
    <scope>NUCLEOTIDE SEQUENCE</scope>
</reference>
<name>A0A0F8Z4V5_9ZZZZ</name>
<evidence type="ECO:0000256" key="6">
    <source>
        <dbReference type="SAM" id="Phobius"/>
    </source>
</evidence>
<dbReference type="Pfam" id="PF13491">
    <property type="entry name" value="FtsK_4TM"/>
    <property type="match status" value="1"/>
</dbReference>
<feature type="transmembrane region" description="Helical" evidence="6">
    <location>
        <begin position="20"/>
        <end position="45"/>
    </location>
</feature>
<evidence type="ECO:0000259" key="7">
    <source>
        <dbReference type="Pfam" id="PF13491"/>
    </source>
</evidence>
<keyword evidence="5 6" id="KW-0472">Membrane</keyword>
<dbReference type="AlphaFoldDB" id="A0A0F8Z4V5"/>
<evidence type="ECO:0000256" key="2">
    <source>
        <dbReference type="ARBA" id="ARBA00022475"/>
    </source>
</evidence>
<feature type="transmembrane region" description="Helical" evidence="6">
    <location>
        <begin position="123"/>
        <end position="143"/>
    </location>
</feature>
<comment type="subcellular location">
    <subcellularLocation>
        <location evidence="1">Cell membrane</location>
        <topology evidence="1">Multi-pass membrane protein</topology>
    </subcellularLocation>
</comment>
<feature type="transmembrane region" description="Helical" evidence="6">
    <location>
        <begin position="175"/>
        <end position="193"/>
    </location>
</feature>
<evidence type="ECO:0000256" key="3">
    <source>
        <dbReference type="ARBA" id="ARBA00022692"/>
    </source>
</evidence>
<dbReference type="GO" id="GO:0005886">
    <property type="term" value="C:plasma membrane"/>
    <property type="evidence" value="ECO:0007669"/>
    <property type="project" value="UniProtKB-SubCell"/>
</dbReference>
<keyword evidence="3 6" id="KW-0812">Transmembrane</keyword>
<evidence type="ECO:0000256" key="1">
    <source>
        <dbReference type="ARBA" id="ARBA00004651"/>
    </source>
</evidence>
<feature type="domain" description="DNA translocase FtsK 4TM region" evidence="7">
    <location>
        <begin position="30"/>
        <end position="191"/>
    </location>
</feature>
<evidence type="ECO:0000256" key="5">
    <source>
        <dbReference type="ARBA" id="ARBA00023136"/>
    </source>
</evidence>
<evidence type="ECO:0000256" key="4">
    <source>
        <dbReference type="ARBA" id="ARBA00022989"/>
    </source>
</evidence>
<protein>
    <recommendedName>
        <fullName evidence="7">DNA translocase FtsK 4TM region domain-containing protein</fullName>
    </recommendedName>
</protein>
<dbReference type="EMBL" id="LAZR01053308">
    <property type="protein sequence ID" value="KKK81035.1"/>
    <property type="molecule type" value="Genomic_DNA"/>
</dbReference>
<accession>A0A0F8Z4V5</accession>